<dbReference type="EMBL" id="GBXM01048423">
    <property type="protein sequence ID" value="JAH60154.1"/>
    <property type="molecule type" value="Transcribed_RNA"/>
</dbReference>
<reference evidence="1" key="1">
    <citation type="submission" date="2014-11" db="EMBL/GenBank/DDBJ databases">
        <authorList>
            <person name="Amaro Gonzalez C."/>
        </authorList>
    </citation>
    <scope>NUCLEOTIDE SEQUENCE</scope>
</reference>
<reference evidence="1" key="2">
    <citation type="journal article" date="2015" name="Fish Shellfish Immunol.">
        <title>Early steps in the European eel (Anguilla anguilla)-Vibrio vulnificus interaction in the gills: Role of the RtxA13 toxin.</title>
        <authorList>
            <person name="Callol A."/>
            <person name="Pajuelo D."/>
            <person name="Ebbesson L."/>
            <person name="Teles M."/>
            <person name="MacKenzie S."/>
            <person name="Amaro C."/>
        </authorList>
    </citation>
    <scope>NUCLEOTIDE SEQUENCE</scope>
</reference>
<accession>A0A0E9U2L6</accession>
<sequence length="39" mass="4548">MILSVVYHLNQECKTRNKTRIVSSKGKNYYDKCLCLQGL</sequence>
<organism evidence="1">
    <name type="scientific">Anguilla anguilla</name>
    <name type="common">European freshwater eel</name>
    <name type="synonym">Muraena anguilla</name>
    <dbReference type="NCBI Taxonomy" id="7936"/>
    <lineage>
        <taxon>Eukaryota</taxon>
        <taxon>Metazoa</taxon>
        <taxon>Chordata</taxon>
        <taxon>Craniata</taxon>
        <taxon>Vertebrata</taxon>
        <taxon>Euteleostomi</taxon>
        <taxon>Actinopterygii</taxon>
        <taxon>Neopterygii</taxon>
        <taxon>Teleostei</taxon>
        <taxon>Anguilliformes</taxon>
        <taxon>Anguillidae</taxon>
        <taxon>Anguilla</taxon>
    </lineage>
</organism>
<name>A0A0E9U2L6_ANGAN</name>
<evidence type="ECO:0000313" key="1">
    <source>
        <dbReference type="EMBL" id="JAH60154.1"/>
    </source>
</evidence>
<proteinExistence type="predicted"/>
<dbReference type="AlphaFoldDB" id="A0A0E9U2L6"/>
<protein>
    <submittedName>
        <fullName evidence="1">Uncharacterized protein</fullName>
    </submittedName>
</protein>